<organism evidence="17 18">
    <name type="scientific">Sphingomonas oleivorans</name>
    <dbReference type="NCBI Taxonomy" id="1735121"/>
    <lineage>
        <taxon>Bacteria</taxon>
        <taxon>Pseudomonadati</taxon>
        <taxon>Pseudomonadota</taxon>
        <taxon>Alphaproteobacteria</taxon>
        <taxon>Sphingomonadales</taxon>
        <taxon>Sphingomonadaceae</taxon>
        <taxon>Sphingomonas</taxon>
    </lineage>
</organism>
<evidence type="ECO:0000256" key="14">
    <source>
        <dbReference type="SAM" id="SignalP"/>
    </source>
</evidence>
<evidence type="ECO:0000259" key="15">
    <source>
        <dbReference type="Pfam" id="PF00593"/>
    </source>
</evidence>
<dbReference type="PANTHER" id="PTHR32552">
    <property type="entry name" value="FERRICHROME IRON RECEPTOR-RELATED"/>
    <property type="match status" value="1"/>
</dbReference>
<evidence type="ECO:0000256" key="1">
    <source>
        <dbReference type="ARBA" id="ARBA00004571"/>
    </source>
</evidence>
<keyword evidence="18" id="KW-1185">Reference proteome</keyword>
<name>A0A2T5G351_9SPHN</name>
<comment type="subcellular location">
    <subcellularLocation>
        <location evidence="1 12">Cell outer membrane</location>
        <topology evidence="1 12">Multi-pass membrane protein</topology>
    </subcellularLocation>
</comment>
<dbReference type="Gene3D" id="2.170.130.10">
    <property type="entry name" value="TonB-dependent receptor, plug domain"/>
    <property type="match status" value="1"/>
</dbReference>
<dbReference type="Pfam" id="PF07715">
    <property type="entry name" value="Plug"/>
    <property type="match status" value="1"/>
</dbReference>
<dbReference type="InterPro" id="IPR039426">
    <property type="entry name" value="TonB-dep_rcpt-like"/>
</dbReference>
<feature type="domain" description="TonB-dependent receptor plug" evidence="16">
    <location>
        <begin position="64"/>
        <end position="163"/>
    </location>
</feature>
<evidence type="ECO:0000256" key="13">
    <source>
        <dbReference type="RuleBase" id="RU003357"/>
    </source>
</evidence>
<dbReference type="FunFam" id="2.170.130.10:FF:000001">
    <property type="entry name" value="Catecholate siderophore TonB-dependent receptor"/>
    <property type="match status" value="1"/>
</dbReference>
<keyword evidence="3 12" id="KW-0813">Transport</keyword>
<dbReference type="PROSITE" id="PS51257">
    <property type="entry name" value="PROKAR_LIPOPROTEIN"/>
    <property type="match status" value="1"/>
</dbReference>
<dbReference type="InterPro" id="IPR036942">
    <property type="entry name" value="Beta-barrel_TonB_sf"/>
</dbReference>
<sequence length="785" mass="84617">MRFIALSCVGMIASAACAAPAMAQATPPEGEGAELQGVTVTDTAIADEIKVERVESLKATAALLDTPQTITVISNQTLKKQNLLTLRDALSTIPGITFGAGEGGGGYGDSINLRGYSANNDITQDGVRDSAQYSRTETFNLQQIEVYNGANSVFNGSGSVGGTINLVSKTPQPDDLTIVQAGIGTDDYYRATVDSNVRLTDLVALRLNGVVHRNDFPGRDVEKYKRWGVAPSATIGIDGPTSLTFQYLHQEDDNVPVYGVPYFKTGLSDGILPGVDRSDYFGIENLDKQDIRLDQLTLRFVHEFSDAVSIRNLTRWQRVDQESVTSAPQGSYCLANGVTPVGAACATPGFYSPSGPRGLVRNQENQLLYTQTDLKAVADWGGMEHTVVLGGSLTSEDYRLVQGNLLRNADGTTLAETPISIANPVTTYTGPVNFIRSGRSVGTSENAAIYLFDTSKIVEQLELNFGLRYEHVKAVFRPDTYSTAPATLGAYTRGLEQRSTDNLFSYRVGLNFKPVETVSLYAAYGNSRVPTSTTVRLGCGALTGGTGGPVDPCDAGAEKTYNYEIGVKADLLDRRLQLTAALFRNDRRNFRVATNDPVVTTLPVPDGRSRVDGIALGASGNITPDWTIFANYTYLDSKIRQSVSDYCLANPGTACGNSAALPDPARGDELTQVPKHSGSLFTTYTLPFGLQLGYGLTYQGSFAFNNRSLLFGTQLRSDDYLVHRAFLSYPVTDRLTAQLNVQNFTDEKYFTNIRHNVTAATGVVSGGWATPGEARSAVLSLAYTF</sequence>
<dbReference type="GO" id="GO:0015891">
    <property type="term" value="P:siderophore transport"/>
    <property type="evidence" value="ECO:0007669"/>
    <property type="project" value="UniProtKB-ARBA"/>
</dbReference>
<protein>
    <submittedName>
        <fullName evidence="17">TonB-dependent siderophore receptor</fullName>
    </submittedName>
</protein>
<evidence type="ECO:0000256" key="9">
    <source>
        <dbReference type="ARBA" id="ARBA00023136"/>
    </source>
</evidence>
<evidence type="ECO:0000256" key="2">
    <source>
        <dbReference type="ARBA" id="ARBA00009810"/>
    </source>
</evidence>
<reference evidence="17 18" key="1">
    <citation type="submission" date="2017-09" db="EMBL/GenBank/DDBJ databases">
        <title>Sphingomonas panjinensis sp.nov., isolated from oil-contaminated soil.</title>
        <authorList>
            <person name="Wang L."/>
            <person name="Chen L."/>
        </authorList>
    </citation>
    <scope>NUCLEOTIDE SEQUENCE [LARGE SCALE GENOMIC DNA]</scope>
    <source>
        <strain evidence="17 18">FW-11</strain>
    </source>
</reference>
<evidence type="ECO:0000259" key="16">
    <source>
        <dbReference type="Pfam" id="PF07715"/>
    </source>
</evidence>
<keyword evidence="5 12" id="KW-0812">Transmembrane</keyword>
<feature type="domain" description="TonB-dependent receptor-like beta-barrel" evidence="15">
    <location>
        <begin position="239"/>
        <end position="743"/>
    </location>
</feature>
<comment type="similarity">
    <text evidence="2 12 13">Belongs to the TonB-dependent receptor family.</text>
</comment>
<evidence type="ECO:0000256" key="3">
    <source>
        <dbReference type="ARBA" id="ARBA00022448"/>
    </source>
</evidence>
<dbReference type="GO" id="GO:0015344">
    <property type="term" value="F:siderophore uptake transmembrane transporter activity"/>
    <property type="evidence" value="ECO:0007669"/>
    <property type="project" value="TreeGrafter"/>
</dbReference>
<evidence type="ECO:0000256" key="12">
    <source>
        <dbReference type="PROSITE-ProRule" id="PRU01360"/>
    </source>
</evidence>
<dbReference type="InterPro" id="IPR012910">
    <property type="entry name" value="Plug_dom"/>
</dbReference>
<keyword evidence="4 12" id="KW-1134">Transmembrane beta strand</keyword>
<evidence type="ECO:0000256" key="8">
    <source>
        <dbReference type="ARBA" id="ARBA00023077"/>
    </source>
</evidence>
<dbReference type="Proteomes" id="UP000244162">
    <property type="component" value="Unassembled WGS sequence"/>
</dbReference>
<dbReference type="SUPFAM" id="SSF56935">
    <property type="entry name" value="Porins"/>
    <property type="match status" value="1"/>
</dbReference>
<dbReference type="InterPro" id="IPR037066">
    <property type="entry name" value="Plug_dom_sf"/>
</dbReference>
<keyword evidence="6 14" id="KW-0732">Signal</keyword>
<keyword evidence="10 17" id="KW-0675">Receptor</keyword>
<dbReference type="CDD" id="cd01347">
    <property type="entry name" value="ligand_gated_channel"/>
    <property type="match status" value="1"/>
</dbReference>
<comment type="caution">
    <text evidence="17">The sequence shown here is derived from an EMBL/GenBank/DDBJ whole genome shotgun (WGS) entry which is preliminary data.</text>
</comment>
<dbReference type="AlphaFoldDB" id="A0A2T5G351"/>
<keyword evidence="8 13" id="KW-0798">TonB box</keyword>
<dbReference type="Gene3D" id="2.40.170.20">
    <property type="entry name" value="TonB-dependent receptor, beta-barrel domain"/>
    <property type="match status" value="1"/>
</dbReference>
<gene>
    <name evidence="17" type="ORF">CLG96_03470</name>
</gene>
<dbReference type="EMBL" id="NWBU01000004">
    <property type="protein sequence ID" value="PTQ13578.1"/>
    <property type="molecule type" value="Genomic_DNA"/>
</dbReference>
<evidence type="ECO:0000313" key="18">
    <source>
        <dbReference type="Proteomes" id="UP000244162"/>
    </source>
</evidence>
<evidence type="ECO:0000256" key="4">
    <source>
        <dbReference type="ARBA" id="ARBA00022452"/>
    </source>
</evidence>
<accession>A0A2T5G351</accession>
<evidence type="ECO:0000256" key="5">
    <source>
        <dbReference type="ARBA" id="ARBA00022692"/>
    </source>
</evidence>
<feature type="signal peptide" evidence="14">
    <location>
        <begin position="1"/>
        <end position="18"/>
    </location>
</feature>
<evidence type="ECO:0000256" key="10">
    <source>
        <dbReference type="ARBA" id="ARBA00023170"/>
    </source>
</evidence>
<evidence type="ECO:0000256" key="7">
    <source>
        <dbReference type="ARBA" id="ARBA00023065"/>
    </source>
</evidence>
<evidence type="ECO:0000256" key="11">
    <source>
        <dbReference type="ARBA" id="ARBA00023237"/>
    </source>
</evidence>
<evidence type="ECO:0000313" key="17">
    <source>
        <dbReference type="EMBL" id="PTQ13578.1"/>
    </source>
</evidence>
<feature type="chain" id="PRO_5015719096" evidence="14">
    <location>
        <begin position="19"/>
        <end position="785"/>
    </location>
</feature>
<dbReference type="PROSITE" id="PS52016">
    <property type="entry name" value="TONB_DEPENDENT_REC_3"/>
    <property type="match status" value="1"/>
</dbReference>
<proteinExistence type="inferred from homology"/>
<keyword evidence="7" id="KW-0406">Ion transport</keyword>
<dbReference type="InterPro" id="IPR000531">
    <property type="entry name" value="Beta-barrel_TonB"/>
</dbReference>
<dbReference type="Pfam" id="PF00593">
    <property type="entry name" value="TonB_dep_Rec_b-barrel"/>
    <property type="match status" value="1"/>
</dbReference>
<keyword evidence="11 12" id="KW-0998">Cell outer membrane</keyword>
<keyword evidence="9 12" id="KW-0472">Membrane</keyword>
<dbReference type="PANTHER" id="PTHR32552:SF83">
    <property type="entry name" value="BLR3904 PROTEIN"/>
    <property type="match status" value="1"/>
</dbReference>
<dbReference type="GO" id="GO:0009279">
    <property type="term" value="C:cell outer membrane"/>
    <property type="evidence" value="ECO:0007669"/>
    <property type="project" value="UniProtKB-SubCell"/>
</dbReference>
<dbReference type="OrthoDB" id="9760333at2"/>
<evidence type="ECO:0000256" key="6">
    <source>
        <dbReference type="ARBA" id="ARBA00022729"/>
    </source>
</evidence>